<sequence>MDHTHAYRTQDNNYMAMEDEPLQSPSGSMDIVQEQHHWLRNLNSTTHQVANRLSNENTHIQIQNQLKESIKTNFRQQKEITPLTKDLSRNRRRIRKLKHHRAHEFRQLKETLHMSLVSVYRLNKQNKMYCRILYRATQGTGLGETFVDECHMPISSTESDGSEEDALGWNPSSSEEDTDDDSDIDSSYVSEYSDESVEGAEETI</sequence>
<reference evidence="2 3" key="1">
    <citation type="journal article" date="2018" name="Nat. Ecol. Evol.">
        <title>Pezizomycetes genomes reveal the molecular basis of ectomycorrhizal truffle lifestyle.</title>
        <authorList>
            <person name="Murat C."/>
            <person name="Payen T."/>
            <person name="Noel B."/>
            <person name="Kuo A."/>
            <person name="Morin E."/>
            <person name="Chen J."/>
            <person name="Kohler A."/>
            <person name="Krizsan K."/>
            <person name="Balestrini R."/>
            <person name="Da Silva C."/>
            <person name="Montanini B."/>
            <person name="Hainaut M."/>
            <person name="Levati E."/>
            <person name="Barry K.W."/>
            <person name="Belfiori B."/>
            <person name="Cichocki N."/>
            <person name="Clum A."/>
            <person name="Dockter R.B."/>
            <person name="Fauchery L."/>
            <person name="Guy J."/>
            <person name="Iotti M."/>
            <person name="Le Tacon F."/>
            <person name="Lindquist E.A."/>
            <person name="Lipzen A."/>
            <person name="Malagnac F."/>
            <person name="Mello A."/>
            <person name="Molinier V."/>
            <person name="Miyauchi S."/>
            <person name="Poulain J."/>
            <person name="Riccioni C."/>
            <person name="Rubini A."/>
            <person name="Sitrit Y."/>
            <person name="Splivallo R."/>
            <person name="Traeger S."/>
            <person name="Wang M."/>
            <person name="Zifcakova L."/>
            <person name="Wipf D."/>
            <person name="Zambonelli A."/>
            <person name="Paolocci F."/>
            <person name="Nowrousian M."/>
            <person name="Ottonello S."/>
            <person name="Baldrian P."/>
            <person name="Spatafora J.W."/>
            <person name="Henrissat B."/>
            <person name="Nagy L.G."/>
            <person name="Aury J.M."/>
            <person name="Wincker P."/>
            <person name="Grigoriev I.V."/>
            <person name="Bonfante P."/>
            <person name="Martin F.M."/>
        </authorList>
    </citation>
    <scope>NUCLEOTIDE SEQUENCE [LARGE SCALE GENOMIC DNA]</scope>
    <source>
        <strain evidence="2 3">CCBAS932</strain>
    </source>
</reference>
<dbReference type="InParanoid" id="A0A3N4KA28"/>
<keyword evidence="3" id="KW-1185">Reference proteome</keyword>
<protein>
    <submittedName>
        <fullName evidence="2">Uncharacterized protein</fullName>
    </submittedName>
</protein>
<name>A0A3N4KA28_9PEZI</name>
<dbReference type="Pfam" id="PF22801">
    <property type="entry name" value="KH_GLD-3_1st"/>
    <property type="match status" value="1"/>
</dbReference>
<evidence type="ECO:0000313" key="2">
    <source>
        <dbReference type="EMBL" id="RPB07357.1"/>
    </source>
</evidence>
<gene>
    <name evidence="2" type="ORF">P167DRAFT_579301</name>
</gene>
<dbReference type="EMBL" id="ML119185">
    <property type="protein sequence ID" value="RPB07357.1"/>
    <property type="molecule type" value="Genomic_DNA"/>
</dbReference>
<feature type="compositionally biased region" description="Acidic residues" evidence="1">
    <location>
        <begin position="174"/>
        <end position="184"/>
    </location>
</feature>
<evidence type="ECO:0000256" key="1">
    <source>
        <dbReference type="SAM" id="MobiDB-lite"/>
    </source>
</evidence>
<dbReference type="Proteomes" id="UP000277580">
    <property type="component" value="Unassembled WGS sequence"/>
</dbReference>
<feature type="region of interest" description="Disordered" evidence="1">
    <location>
        <begin position="153"/>
        <end position="204"/>
    </location>
</feature>
<organism evidence="2 3">
    <name type="scientific">Morchella conica CCBAS932</name>
    <dbReference type="NCBI Taxonomy" id="1392247"/>
    <lineage>
        <taxon>Eukaryota</taxon>
        <taxon>Fungi</taxon>
        <taxon>Dikarya</taxon>
        <taxon>Ascomycota</taxon>
        <taxon>Pezizomycotina</taxon>
        <taxon>Pezizomycetes</taxon>
        <taxon>Pezizales</taxon>
        <taxon>Morchellaceae</taxon>
        <taxon>Morchella</taxon>
    </lineage>
</organism>
<proteinExistence type="predicted"/>
<evidence type="ECO:0000313" key="3">
    <source>
        <dbReference type="Proteomes" id="UP000277580"/>
    </source>
</evidence>
<accession>A0A3N4KA28</accession>
<feature type="compositionally biased region" description="Acidic residues" evidence="1">
    <location>
        <begin position="192"/>
        <end position="204"/>
    </location>
</feature>
<dbReference type="AlphaFoldDB" id="A0A3N4KA28"/>